<dbReference type="GO" id="GO:0003825">
    <property type="term" value="F:alpha,alpha-trehalose-phosphate synthase (UDP-forming) activity"/>
    <property type="evidence" value="ECO:0007669"/>
    <property type="project" value="TreeGrafter"/>
</dbReference>
<dbReference type="EMBL" id="JAJOMB010000027">
    <property type="protein sequence ID" value="MCD5316101.1"/>
    <property type="molecule type" value="Genomic_DNA"/>
</dbReference>
<dbReference type="AlphaFoldDB" id="A0A9X1NMZ8"/>
<evidence type="ECO:0000256" key="1">
    <source>
        <dbReference type="ARBA" id="ARBA00008799"/>
    </source>
</evidence>
<dbReference type="RefSeq" id="WP_231448955.1">
    <property type="nucleotide sequence ID" value="NZ_JAJOMB010000027.1"/>
</dbReference>
<sequence length="483" mass="53773">MRGPQPDSFVLVSDRGPVTMSADGRQAQERPGSVTALLREGLQEGALPALWLAPTTNPADLRSADLNLIDLGMGRFVPVMQDPDVYDGYYNEFGARFAWPLLHGLFQSEHFTYRPELSTARDHNTEVQRAITSAVTSAAGSVRTPVIFHDYQFLAAPALLRGWSGPVGFFLHTPWVRTSPRDDPAGEVRSLLTGVLGADLIWFQSRRWAEEFLRTCEDLCSVQVHHRSGRIRHAWGTTWVRVLPVPLGARRLTRLAHADTTRQWQASLRHQVAGRRVICRVDRADPAKNLIRGFEAFEALLDQHPDLRSDVCFLACLVPSRTSVPEYARYLDQVQAVLDRTATKYPGSVMVHFGQDAHRAVAALTLYDVLLVNAVNDGMNLVAREGALLNAQAGVLVLSDRTGSADLLQRHCVRLRDPSDVGQTVSALYRALRMPEQEREHRAAGLAAATDIYSPGEWLTRQLTDLRRLAEGQEPESFWPPDA</sequence>
<dbReference type="InterPro" id="IPR001830">
    <property type="entry name" value="Glyco_trans_20"/>
</dbReference>
<dbReference type="GO" id="GO:0005992">
    <property type="term" value="P:trehalose biosynthetic process"/>
    <property type="evidence" value="ECO:0007669"/>
    <property type="project" value="InterPro"/>
</dbReference>
<proteinExistence type="inferred from homology"/>
<keyword evidence="3" id="KW-1185">Reference proteome</keyword>
<name>A0A9X1NMZ8_9ACTN</name>
<dbReference type="PANTHER" id="PTHR10788:SF106">
    <property type="entry name" value="BCDNA.GH08860"/>
    <property type="match status" value="1"/>
</dbReference>
<dbReference type="PANTHER" id="PTHR10788">
    <property type="entry name" value="TREHALOSE-6-PHOSPHATE SYNTHASE"/>
    <property type="match status" value="1"/>
</dbReference>
<reference evidence="2" key="1">
    <citation type="submission" date="2021-11" db="EMBL/GenBank/DDBJ databases">
        <title>Streptomyces corallinus and Kineosporia corallina sp. nov., two new coral-derived marine actinobacteria.</title>
        <authorList>
            <person name="Buangrab K."/>
            <person name="Sutthacheep M."/>
            <person name="Yeemin T."/>
            <person name="Harunari E."/>
            <person name="Igarashi Y."/>
            <person name="Sripreechasak P."/>
            <person name="Kanchanasin P."/>
            <person name="Tanasupawat S."/>
            <person name="Phongsopitanun W."/>
        </authorList>
    </citation>
    <scope>NUCLEOTIDE SEQUENCE</scope>
    <source>
        <strain evidence="2">JCM 31032</strain>
    </source>
</reference>
<accession>A0A9X1NMZ8</accession>
<comment type="caution">
    <text evidence="2">The sequence shown here is derived from an EMBL/GenBank/DDBJ whole genome shotgun (WGS) entry which is preliminary data.</text>
</comment>
<gene>
    <name evidence="2" type="ORF">LR394_34915</name>
</gene>
<dbReference type="SUPFAM" id="SSF53756">
    <property type="entry name" value="UDP-Glycosyltransferase/glycogen phosphorylase"/>
    <property type="match status" value="1"/>
</dbReference>
<dbReference type="Gene3D" id="3.40.50.2000">
    <property type="entry name" value="Glycogen Phosphorylase B"/>
    <property type="match status" value="2"/>
</dbReference>
<dbReference type="Pfam" id="PF00982">
    <property type="entry name" value="Glyco_transf_20"/>
    <property type="match status" value="1"/>
</dbReference>
<organism evidence="2 3">
    <name type="scientific">Kineosporia babensis</name>
    <dbReference type="NCBI Taxonomy" id="499548"/>
    <lineage>
        <taxon>Bacteria</taxon>
        <taxon>Bacillati</taxon>
        <taxon>Actinomycetota</taxon>
        <taxon>Actinomycetes</taxon>
        <taxon>Kineosporiales</taxon>
        <taxon>Kineosporiaceae</taxon>
        <taxon>Kineosporia</taxon>
    </lineage>
</organism>
<evidence type="ECO:0000313" key="3">
    <source>
        <dbReference type="Proteomes" id="UP001138997"/>
    </source>
</evidence>
<evidence type="ECO:0000313" key="2">
    <source>
        <dbReference type="EMBL" id="MCD5316101.1"/>
    </source>
</evidence>
<protein>
    <submittedName>
        <fullName evidence="2">Trehalose-6-phosphate synthase</fullName>
    </submittedName>
</protein>
<comment type="similarity">
    <text evidence="1">Belongs to the glycosyltransferase 20 family.</text>
</comment>
<dbReference type="Proteomes" id="UP001138997">
    <property type="component" value="Unassembled WGS sequence"/>
</dbReference>